<evidence type="ECO:0000313" key="3">
    <source>
        <dbReference type="Proteomes" id="UP000198584"/>
    </source>
</evidence>
<feature type="transmembrane region" description="Helical" evidence="1">
    <location>
        <begin position="75"/>
        <end position="97"/>
    </location>
</feature>
<dbReference type="STRING" id="571932.SAMN05421743_115115"/>
<protein>
    <submittedName>
        <fullName evidence="2">Putative membrane protein</fullName>
    </submittedName>
</protein>
<organism evidence="2 3">
    <name type="scientific">Thalassobacillus cyri</name>
    <dbReference type="NCBI Taxonomy" id="571932"/>
    <lineage>
        <taxon>Bacteria</taxon>
        <taxon>Bacillati</taxon>
        <taxon>Bacillota</taxon>
        <taxon>Bacilli</taxon>
        <taxon>Bacillales</taxon>
        <taxon>Bacillaceae</taxon>
        <taxon>Thalassobacillus</taxon>
    </lineage>
</organism>
<sequence>MDFVQLVIGIILYFVLFFSIAFILNMLLRSTWFMAAVYPVIIFLIVDDFSMGKYFTEPSWAFPKVLGMITELKLFDILILSGGFAGTIAAGIVIRMLRKSGYQMF</sequence>
<dbReference type="RefSeq" id="WP_093046029.1">
    <property type="nucleotide sequence ID" value="NZ_FNQR01000015.1"/>
</dbReference>
<accession>A0A1H4GH28</accession>
<proteinExistence type="predicted"/>
<keyword evidence="1" id="KW-0812">Transmembrane</keyword>
<dbReference type="Pfam" id="PF14068">
    <property type="entry name" value="YuiB"/>
    <property type="match status" value="1"/>
</dbReference>
<name>A0A1H4GH28_9BACI</name>
<dbReference type="Proteomes" id="UP000198584">
    <property type="component" value="Unassembled WGS sequence"/>
</dbReference>
<keyword evidence="1" id="KW-1133">Transmembrane helix</keyword>
<dbReference type="InterPro" id="IPR025917">
    <property type="entry name" value="YuiB"/>
</dbReference>
<keyword evidence="3" id="KW-1185">Reference proteome</keyword>
<gene>
    <name evidence="2" type="ORF">SAMN05421743_115115</name>
</gene>
<feature type="transmembrane region" description="Helical" evidence="1">
    <location>
        <begin position="6"/>
        <end position="28"/>
    </location>
</feature>
<dbReference type="EMBL" id="FNQR01000015">
    <property type="protein sequence ID" value="SEB08178.1"/>
    <property type="molecule type" value="Genomic_DNA"/>
</dbReference>
<dbReference type="OrthoDB" id="2382309at2"/>
<dbReference type="AlphaFoldDB" id="A0A1H4GH28"/>
<keyword evidence="1" id="KW-0472">Membrane</keyword>
<evidence type="ECO:0000313" key="2">
    <source>
        <dbReference type="EMBL" id="SEB08178.1"/>
    </source>
</evidence>
<evidence type="ECO:0000256" key="1">
    <source>
        <dbReference type="SAM" id="Phobius"/>
    </source>
</evidence>
<reference evidence="2 3" key="1">
    <citation type="submission" date="2016-10" db="EMBL/GenBank/DDBJ databases">
        <authorList>
            <person name="de Groot N.N."/>
        </authorList>
    </citation>
    <scope>NUCLEOTIDE SEQUENCE [LARGE SCALE GENOMIC DNA]</scope>
    <source>
        <strain evidence="2 3">CCM7597</strain>
    </source>
</reference>
<feature type="transmembrane region" description="Helical" evidence="1">
    <location>
        <begin position="35"/>
        <end position="55"/>
    </location>
</feature>